<evidence type="ECO:0000313" key="3">
    <source>
        <dbReference type="Proteomes" id="UP000177701"/>
    </source>
</evidence>
<proteinExistence type="predicted"/>
<dbReference type="NCBIfam" id="NF009312">
    <property type="entry name" value="PRK12672.1"/>
    <property type="match status" value="1"/>
</dbReference>
<keyword evidence="1" id="KW-1133">Transmembrane helix</keyword>
<keyword evidence="1" id="KW-0812">Transmembrane</keyword>
<evidence type="ECO:0000313" key="2">
    <source>
        <dbReference type="EMBL" id="OGD15806.1"/>
    </source>
</evidence>
<dbReference type="EMBL" id="MEYH01000047">
    <property type="protein sequence ID" value="OGD15806.1"/>
    <property type="molecule type" value="Genomic_DNA"/>
</dbReference>
<reference evidence="2 3" key="1">
    <citation type="journal article" date="2016" name="Nat. Commun.">
        <title>Thousands of microbial genomes shed light on interconnected biogeochemical processes in an aquifer system.</title>
        <authorList>
            <person name="Anantharaman K."/>
            <person name="Brown C.T."/>
            <person name="Hug L.A."/>
            <person name="Sharon I."/>
            <person name="Castelle C.J."/>
            <person name="Probst A.J."/>
            <person name="Thomas B.C."/>
            <person name="Singh A."/>
            <person name="Wilkins M.J."/>
            <person name="Karaoz U."/>
            <person name="Brodie E.L."/>
            <person name="Williams K.H."/>
            <person name="Hubbard S.S."/>
            <person name="Banfield J.F."/>
        </authorList>
    </citation>
    <scope>NUCLEOTIDE SEQUENCE [LARGE SCALE GENOMIC DNA]</scope>
</reference>
<dbReference type="GO" id="GO:0015385">
    <property type="term" value="F:sodium:proton antiporter activity"/>
    <property type="evidence" value="ECO:0007669"/>
    <property type="project" value="TreeGrafter"/>
</dbReference>
<gene>
    <name evidence="2" type="ORF">A2V47_01335</name>
</gene>
<evidence type="ECO:0000256" key="1">
    <source>
        <dbReference type="SAM" id="Phobius"/>
    </source>
</evidence>
<sequence length="120" mass="13035">MGTLLIILYIFLGIGVFFNCLGSIGLLRFPDVYTRLHAATKATTFGSIFTSLAVIVYGFSRWNISGDSKFRVLALHTIVALVCLIITNPTGAHAIARAAHRSGVMPKQAVIDELKEAKLK</sequence>
<dbReference type="STRING" id="1797291.A2V47_01335"/>
<dbReference type="PANTHER" id="PTHR34703:SF1">
    <property type="entry name" value="ANTIPORTER SUBUNIT MNHG2-RELATED"/>
    <property type="match status" value="1"/>
</dbReference>
<keyword evidence="1" id="KW-0472">Membrane</keyword>
<name>A0A1F5ABZ1_9BACT</name>
<dbReference type="AlphaFoldDB" id="A0A1F5ABZ1"/>
<feature type="transmembrane region" description="Helical" evidence="1">
    <location>
        <begin position="72"/>
        <end position="96"/>
    </location>
</feature>
<protein>
    <submittedName>
        <fullName evidence="2">Cation:proton antiporter</fullName>
    </submittedName>
</protein>
<accession>A0A1F5ABZ1</accession>
<dbReference type="PANTHER" id="PTHR34703">
    <property type="entry name" value="ANTIPORTER SUBUNIT MNHG2-RELATED"/>
    <property type="match status" value="1"/>
</dbReference>
<dbReference type="NCBIfam" id="TIGR01300">
    <property type="entry name" value="CPA3_mnhG_phaG"/>
    <property type="match status" value="1"/>
</dbReference>
<dbReference type="Pfam" id="PF03334">
    <property type="entry name" value="PhaG_MnhG_YufB"/>
    <property type="match status" value="1"/>
</dbReference>
<dbReference type="InterPro" id="IPR005133">
    <property type="entry name" value="PhaG_MnhG_YufB"/>
</dbReference>
<dbReference type="Proteomes" id="UP000177701">
    <property type="component" value="Unassembled WGS sequence"/>
</dbReference>
<feature type="transmembrane region" description="Helical" evidence="1">
    <location>
        <begin position="6"/>
        <end position="27"/>
    </location>
</feature>
<comment type="caution">
    <text evidence="2">The sequence shown here is derived from an EMBL/GenBank/DDBJ whole genome shotgun (WGS) entry which is preliminary data.</text>
</comment>
<feature type="transmembrane region" description="Helical" evidence="1">
    <location>
        <begin position="39"/>
        <end position="60"/>
    </location>
</feature>
<organism evidence="2 3">
    <name type="scientific">Candidatus Sediminicultor quintus</name>
    <dbReference type="NCBI Taxonomy" id="1797291"/>
    <lineage>
        <taxon>Bacteria</taxon>
        <taxon>Pseudomonadati</taxon>
        <taxon>Atribacterota</taxon>
        <taxon>Candidatus Phoenicimicrobiia</taxon>
        <taxon>Candidatus Pheonicimicrobiales</taxon>
        <taxon>Candidatus Phoenicimicrobiaceae</taxon>
        <taxon>Candidatus Sediminicultor</taxon>
    </lineage>
</organism>